<gene>
    <name evidence="4" type="ORF">GCM10022224_058720</name>
</gene>
<keyword evidence="2" id="KW-0812">Transmembrane</keyword>
<sequence length="453" mass="47499">MLKRLVPALLVLPALLLTWAGPAAAHGRSGEADARFAQTIAGMELTVVVRASVRVPAPLQVDVVAHTPGPGGRVDLAIRSVEDGGSAAGAVRIEPGRPGMYPAMLSVDRVGPHELEVRAGGERSVLPLTVLVSSTPLWEVVVYAAFACAAVALIGAMAGALLSRRAVAGGFAGGFVVATVVAFTAGVLSPWFAPTPPRGAPPAPPQEATPLGRPNAQPLVEVEPGRPARGSEFLLRVRLFDGSTGHPVDDLVEHHAALSHVVVTSQDGSYFRHVHPLRTAPGTYELRLRAQAEGRYRVYAEFERTDAGGQLVTGDFTVGDPADEGDAAEEGTPPVGSADVLAVEPARPVAGTPVRITLDTGVTGLQPWLGMAGHLIVRSRDGGYLGHVHEAGSMTSGSEQPPDESVAQYGPRLEFTFSFPRPGRYLAWIQYARNYEIVTVPRVIDVGAEGSAR</sequence>
<organism evidence="4 5">
    <name type="scientific">Nonomuraea antimicrobica</name>
    <dbReference type="NCBI Taxonomy" id="561173"/>
    <lineage>
        <taxon>Bacteria</taxon>
        <taxon>Bacillati</taxon>
        <taxon>Actinomycetota</taxon>
        <taxon>Actinomycetes</taxon>
        <taxon>Streptosporangiales</taxon>
        <taxon>Streptosporangiaceae</taxon>
        <taxon>Nonomuraea</taxon>
    </lineage>
</organism>
<dbReference type="Proteomes" id="UP001500902">
    <property type="component" value="Unassembled WGS sequence"/>
</dbReference>
<evidence type="ECO:0000256" key="1">
    <source>
        <dbReference type="SAM" id="MobiDB-lite"/>
    </source>
</evidence>
<evidence type="ECO:0000256" key="3">
    <source>
        <dbReference type="SAM" id="SignalP"/>
    </source>
</evidence>
<feature type="transmembrane region" description="Helical" evidence="2">
    <location>
        <begin position="169"/>
        <end position="192"/>
    </location>
</feature>
<keyword evidence="2" id="KW-0472">Membrane</keyword>
<keyword evidence="3" id="KW-0732">Signal</keyword>
<protein>
    <recommendedName>
        <fullName evidence="6">Secreted protein</fullName>
    </recommendedName>
</protein>
<feature type="signal peptide" evidence="3">
    <location>
        <begin position="1"/>
        <end position="25"/>
    </location>
</feature>
<name>A0ABP7CD08_9ACTN</name>
<accession>A0ABP7CD08</accession>
<feature type="transmembrane region" description="Helical" evidence="2">
    <location>
        <begin position="140"/>
        <end position="162"/>
    </location>
</feature>
<reference evidence="5" key="1">
    <citation type="journal article" date="2019" name="Int. J. Syst. Evol. Microbiol.">
        <title>The Global Catalogue of Microorganisms (GCM) 10K type strain sequencing project: providing services to taxonomists for standard genome sequencing and annotation.</title>
        <authorList>
            <consortium name="The Broad Institute Genomics Platform"/>
            <consortium name="The Broad Institute Genome Sequencing Center for Infectious Disease"/>
            <person name="Wu L."/>
            <person name="Ma J."/>
        </authorList>
    </citation>
    <scope>NUCLEOTIDE SEQUENCE [LARGE SCALE GENOMIC DNA]</scope>
    <source>
        <strain evidence="5">JCM 16904</strain>
    </source>
</reference>
<keyword evidence="2" id="KW-1133">Transmembrane helix</keyword>
<evidence type="ECO:0000256" key="2">
    <source>
        <dbReference type="SAM" id="Phobius"/>
    </source>
</evidence>
<proteinExistence type="predicted"/>
<feature type="region of interest" description="Disordered" evidence="1">
    <location>
        <begin position="196"/>
        <end position="217"/>
    </location>
</feature>
<dbReference type="EMBL" id="BAAAZP010000102">
    <property type="protein sequence ID" value="GAA3686155.1"/>
    <property type="molecule type" value="Genomic_DNA"/>
</dbReference>
<evidence type="ECO:0008006" key="6">
    <source>
        <dbReference type="Google" id="ProtNLM"/>
    </source>
</evidence>
<keyword evidence="5" id="KW-1185">Reference proteome</keyword>
<comment type="caution">
    <text evidence="4">The sequence shown here is derived from an EMBL/GenBank/DDBJ whole genome shotgun (WGS) entry which is preliminary data.</text>
</comment>
<feature type="compositionally biased region" description="Pro residues" evidence="1">
    <location>
        <begin position="196"/>
        <end position="207"/>
    </location>
</feature>
<dbReference type="RefSeq" id="WP_344885227.1">
    <property type="nucleotide sequence ID" value="NZ_BAAAZP010000102.1"/>
</dbReference>
<evidence type="ECO:0000313" key="5">
    <source>
        <dbReference type="Proteomes" id="UP001500902"/>
    </source>
</evidence>
<feature type="chain" id="PRO_5045707033" description="Secreted protein" evidence="3">
    <location>
        <begin position="26"/>
        <end position="453"/>
    </location>
</feature>
<evidence type="ECO:0000313" key="4">
    <source>
        <dbReference type="EMBL" id="GAA3686155.1"/>
    </source>
</evidence>